<dbReference type="Proteomes" id="UP000037460">
    <property type="component" value="Unassembled WGS sequence"/>
</dbReference>
<dbReference type="AlphaFoldDB" id="A0A0M0JHX3"/>
<feature type="compositionally biased region" description="Basic and acidic residues" evidence="1">
    <location>
        <begin position="253"/>
        <end position="264"/>
    </location>
</feature>
<name>A0A0M0JHX3_9EUKA</name>
<accession>A0A0M0JHX3</accession>
<protein>
    <submittedName>
        <fullName evidence="2">Uncharacterized protein</fullName>
    </submittedName>
</protein>
<sequence>MVGDSTSAQLLWHSCEAFRARPQALVAIDPSHGPLKKYAHRLRSLDNHVCDLPTGAGTERREHLVIGSFSHYGVTGPPYWAFAYPLPPWLSNTTFGMVREDMPRFRLHTVPPDSDPTVVVASSGFWDIAAWWMHEGNFSKRWSLPVDEESIVARLNAAVRAAAPAWRLPLLDVEPMVASLSKSEQPGFGGPVYGTQDGRHLHPWLNIALLNVILNVVRHAFATSPLLMPLVAHADDKPAPKWISGKSDPLRPTSKDKPDGTKKDNRYVSCLNDCVPRKQGPPGPNQKERVDCLDECQVECCETYEQCTYTIRK</sequence>
<evidence type="ECO:0000313" key="2">
    <source>
        <dbReference type="EMBL" id="KOO26065.1"/>
    </source>
</evidence>
<evidence type="ECO:0000256" key="1">
    <source>
        <dbReference type="SAM" id="MobiDB-lite"/>
    </source>
</evidence>
<evidence type="ECO:0000313" key="3">
    <source>
        <dbReference type="Proteomes" id="UP000037460"/>
    </source>
</evidence>
<proteinExistence type="predicted"/>
<feature type="region of interest" description="Disordered" evidence="1">
    <location>
        <begin position="241"/>
        <end position="264"/>
    </location>
</feature>
<keyword evidence="3" id="KW-1185">Reference proteome</keyword>
<organism evidence="2 3">
    <name type="scientific">Chrysochromulina tobinii</name>
    <dbReference type="NCBI Taxonomy" id="1460289"/>
    <lineage>
        <taxon>Eukaryota</taxon>
        <taxon>Haptista</taxon>
        <taxon>Haptophyta</taxon>
        <taxon>Prymnesiophyceae</taxon>
        <taxon>Prymnesiales</taxon>
        <taxon>Chrysochromulinaceae</taxon>
        <taxon>Chrysochromulina</taxon>
    </lineage>
</organism>
<comment type="caution">
    <text evidence="2">The sequence shown here is derived from an EMBL/GenBank/DDBJ whole genome shotgun (WGS) entry which is preliminary data.</text>
</comment>
<gene>
    <name evidence="2" type="ORF">Ctob_001768</name>
</gene>
<reference evidence="3" key="1">
    <citation type="journal article" date="2015" name="PLoS Genet.">
        <title>Genome Sequence and Transcriptome Analyses of Chrysochromulina tobin: Metabolic Tools for Enhanced Algal Fitness in the Prominent Order Prymnesiales (Haptophyceae).</title>
        <authorList>
            <person name="Hovde B.T."/>
            <person name="Deodato C.R."/>
            <person name="Hunsperger H.M."/>
            <person name="Ryken S.A."/>
            <person name="Yost W."/>
            <person name="Jha R.K."/>
            <person name="Patterson J."/>
            <person name="Monnat R.J. Jr."/>
            <person name="Barlow S.B."/>
            <person name="Starkenburg S.R."/>
            <person name="Cattolico R.A."/>
        </authorList>
    </citation>
    <scope>NUCLEOTIDE SEQUENCE</scope>
    <source>
        <strain evidence="3">CCMP291</strain>
    </source>
</reference>
<dbReference type="OrthoDB" id="43299at2759"/>
<dbReference type="EMBL" id="JWZX01002894">
    <property type="protein sequence ID" value="KOO26065.1"/>
    <property type="molecule type" value="Genomic_DNA"/>
</dbReference>